<sequence length="135" mass="14475">MPRFQDPVREAAQAREALRCLAHSTRAIDDPRQIYSVLGSLSAGGSSLEQSLPQLAAFHDGAAQTRTWTTDVDVASRAAAHKVSWELHRAGEELRQVSAPLEHAHEVAASIAYVRQDSALAAATPPTTRNPGVSL</sequence>
<reference evidence="1" key="1">
    <citation type="submission" date="2015-08" db="EMBL/GenBank/DDBJ databases">
        <authorList>
            <person name="Babu N.S."/>
            <person name="Beckwith C.J."/>
            <person name="Beseler K.G."/>
            <person name="Brison A."/>
            <person name="Carone J.V."/>
            <person name="Caskin T.P."/>
            <person name="Diamond M."/>
            <person name="Durham M.E."/>
            <person name="Foxe J.M."/>
            <person name="Go M."/>
            <person name="Henderson B.A."/>
            <person name="Jones I.B."/>
            <person name="McGettigan J.A."/>
            <person name="Micheletti S.J."/>
            <person name="Nasrallah M.E."/>
            <person name="Ortiz D."/>
            <person name="Piller C.R."/>
            <person name="Privatt S.R."/>
            <person name="Schneider S.L."/>
            <person name="Sharp S."/>
            <person name="Smith T.C."/>
            <person name="Stanton J.D."/>
            <person name="Ullery H.E."/>
            <person name="Wilson R.J."/>
            <person name="Serrano M.G."/>
            <person name="Buck G."/>
            <person name="Lee V."/>
            <person name="Wang Y."/>
            <person name="Carvalho R."/>
            <person name="Voegtly L."/>
            <person name="Shi R."/>
            <person name="Duckworth R."/>
            <person name="Johnson A."/>
            <person name="Loviza R."/>
            <person name="Walstead R."/>
            <person name="Shah Z."/>
            <person name="Kiflezghi M."/>
            <person name="Wade K."/>
            <person name="Ball S.L."/>
            <person name="Bradley K.W."/>
            <person name="Asai D.J."/>
            <person name="Bowman C.A."/>
            <person name="Russell D.A."/>
            <person name="Pope W.H."/>
            <person name="Jacobs-Sera D."/>
            <person name="Hendrix R.W."/>
            <person name="Hatfull G.F."/>
        </authorList>
    </citation>
    <scope>NUCLEOTIDE SEQUENCE</scope>
</reference>
<name>A0A2P2BX17_9ZZZZ</name>
<proteinExistence type="predicted"/>
<dbReference type="EMBL" id="CZKA01000007">
    <property type="protein sequence ID" value="CUR54291.1"/>
    <property type="molecule type" value="Genomic_DNA"/>
</dbReference>
<accession>A0A2P2BX17</accession>
<organism evidence="1">
    <name type="scientific">metagenome</name>
    <dbReference type="NCBI Taxonomy" id="256318"/>
    <lineage>
        <taxon>unclassified sequences</taxon>
        <taxon>metagenomes</taxon>
    </lineage>
</organism>
<evidence type="ECO:0000313" key="1">
    <source>
        <dbReference type="EMBL" id="CUR54291.1"/>
    </source>
</evidence>
<protein>
    <submittedName>
        <fullName evidence="1">Uncharacterized protein</fullName>
    </submittedName>
</protein>
<dbReference type="AlphaFoldDB" id="A0A2P2BX17"/>
<gene>
    <name evidence="1" type="ORF">NOCA2150033</name>
</gene>